<protein>
    <submittedName>
        <fullName evidence="1">Uncharacterized protein</fullName>
    </submittedName>
</protein>
<evidence type="ECO:0000313" key="2">
    <source>
        <dbReference type="Proteomes" id="UP000034400"/>
    </source>
</evidence>
<evidence type="ECO:0000313" key="1">
    <source>
        <dbReference type="EMBL" id="KKL34527.1"/>
    </source>
</evidence>
<proteinExistence type="predicted"/>
<gene>
    <name evidence="1" type="ORF">WR31_27990</name>
</gene>
<organism evidence="1 2">
    <name type="scientific">Burkholderia contaminans LMG 23361</name>
    <dbReference type="NCBI Taxonomy" id="1334628"/>
    <lineage>
        <taxon>Bacteria</taxon>
        <taxon>Pseudomonadati</taxon>
        <taxon>Pseudomonadota</taxon>
        <taxon>Betaproteobacteria</taxon>
        <taxon>Burkholderiales</taxon>
        <taxon>Burkholderiaceae</taxon>
        <taxon>Burkholderia</taxon>
        <taxon>Burkholderia cepacia complex</taxon>
    </lineage>
</organism>
<dbReference type="AlphaFoldDB" id="A0ABD4AN56"/>
<name>A0ABD4AN56_9BURK</name>
<dbReference type="EMBL" id="LASD01000012">
    <property type="protein sequence ID" value="KKL34527.1"/>
    <property type="molecule type" value="Genomic_DNA"/>
</dbReference>
<comment type="caution">
    <text evidence="1">The sequence shown here is derived from an EMBL/GenBank/DDBJ whole genome shotgun (WGS) entry which is preliminary data.</text>
</comment>
<accession>A0ABD4AN56</accession>
<reference evidence="1 2" key="1">
    <citation type="submission" date="2015-03" db="EMBL/GenBank/DDBJ databases">
        <title>Draft genome sequences of the Burkholderia contaminans strains LMG 23361 and FFH2055 and Burkholderia cenocepacia K56-2.</title>
        <authorList>
            <person name="Bloodworth R.A."/>
            <person name="Selin C."/>
            <person name="Lopez De Volder M.A."/>
            <person name="Degrossi J."/>
            <person name="Drevinek P."/>
            <person name="Galanternik L."/>
            <person name="Cardona S.T."/>
        </authorList>
    </citation>
    <scope>NUCLEOTIDE SEQUENCE [LARGE SCALE GENOMIC DNA]</scope>
    <source>
        <strain evidence="1 2">LMG 23361</strain>
    </source>
</reference>
<dbReference type="Proteomes" id="UP000034400">
    <property type="component" value="Unassembled WGS sequence"/>
</dbReference>
<sequence>MADRSLQQLAQMPLRSYSRTEFTALRARVQGLAIEMIERLSFDRDADERADVAQRCVRCATTWSRLRCATVRRC</sequence>